<reference evidence="2 3" key="1">
    <citation type="submission" date="2023-02" db="EMBL/GenBank/DDBJ databases">
        <title>Genome sequence of Lacticaseibacillus sp. KACC 23028.</title>
        <authorList>
            <person name="Kim S."/>
            <person name="Heo J."/>
            <person name="Kwon S.-W."/>
        </authorList>
    </citation>
    <scope>NUCLEOTIDE SEQUENCE [LARGE SCALE GENOMIC DNA]</scope>
    <source>
        <strain evidence="2 3">KACC 23028</strain>
    </source>
</reference>
<dbReference type="EMBL" id="CP117884">
    <property type="protein sequence ID" value="WDF82946.1"/>
    <property type="molecule type" value="Genomic_DNA"/>
</dbReference>
<organism evidence="2 3">
    <name type="scientific">Lacticaseibacillus pabuli</name>
    <dbReference type="NCBI Taxonomy" id="3025672"/>
    <lineage>
        <taxon>Bacteria</taxon>
        <taxon>Bacillati</taxon>
        <taxon>Bacillota</taxon>
        <taxon>Bacilli</taxon>
        <taxon>Lactobacillales</taxon>
        <taxon>Lactobacillaceae</taxon>
        <taxon>Lacticaseibacillus</taxon>
    </lineage>
</organism>
<dbReference type="SUPFAM" id="SSF51206">
    <property type="entry name" value="cAMP-binding domain-like"/>
    <property type="match status" value="1"/>
</dbReference>
<dbReference type="CDD" id="cd00038">
    <property type="entry name" value="CAP_ED"/>
    <property type="match status" value="1"/>
</dbReference>
<evidence type="ECO:0000313" key="3">
    <source>
        <dbReference type="Proteomes" id="UP001220377"/>
    </source>
</evidence>
<proteinExistence type="predicted"/>
<dbReference type="Proteomes" id="UP001220377">
    <property type="component" value="Chromosome"/>
</dbReference>
<accession>A0ABY7WT67</accession>
<dbReference type="InterPro" id="IPR018490">
    <property type="entry name" value="cNMP-bd_dom_sf"/>
</dbReference>
<dbReference type="RefSeq" id="WP_274260742.1">
    <property type="nucleotide sequence ID" value="NZ_CP117884.1"/>
</dbReference>
<keyword evidence="3" id="KW-1185">Reference proteome</keyword>
<name>A0ABY7WT67_9LACO</name>
<dbReference type="InterPro" id="IPR014710">
    <property type="entry name" value="RmlC-like_jellyroll"/>
</dbReference>
<dbReference type="PROSITE" id="PS50042">
    <property type="entry name" value="CNMP_BINDING_3"/>
    <property type="match status" value="1"/>
</dbReference>
<dbReference type="InterPro" id="IPR000595">
    <property type="entry name" value="cNMP-bd_dom"/>
</dbReference>
<gene>
    <name evidence="2" type="ORF">PQ472_01500</name>
</gene>
<dbReference type="Gene3D" id="2.60.120.10">
    <property type="entry name" value="Jelly Rolls"/>
    <property type="match status" value="1"/>
</dbReference>
<evidence type="ECO:0000259" key="1">
    <source>
        <dbReference type="PROSITE" id="PS50042"/>
    </source>
</evidence>
<evidence type="ECO:0000313" key="2">
    <source>
        <dbReference type="EMBL" id="WDF82946.1"/>
    </source>
</evidence>
<sequence length="191" mass="22469">MAEFQLPAYLAKQFPALASNWDEVKRNFTPESIPAHTVLVREGELATQVFIIVRGGIRLWHNEQDREVTVRFFFENQPVTAFESFYLGEPSQFVIETTEDSELLVLTKRNFDALSKQYPSVYDQMMRLAIKRFYDYRDQVYEYLHTSPTQRYQHVLANEPELMARVPLNQLASYLGITPISLSRIRRKLNR</sequence>
<feature type="domain" description="Cyclic nucleotide-binding" evidence="1">
    <location>
        <begin position="30"/>
        <end position="114"/>
    </location>
</feature>
<dbReference type="Pfam" id="PF00027">
    <property type="entry name" value="cNMP_binding"/>
    <property type="match status" value="1"/>
</dbReference>
<protein>
    <submittedName>
        <fullName evidence="2">Crp/Fnr family transcriptional regulator</fullName>
    </submittedName>
</protein>